<name>A0A366I364_9GAMM</name>
<proteinExistence type="predicted"/>
<dbReference type="EMBL" id="QNRY01000028">
    <property type="protein sequence ID" value="RBP60985.1"/>
    <property type="molecule type" value="Genomic_DNA"/>
</dbReference>
<evidence type="ECO:0000313" key="2">
    <source>
        <dbReference type="Proteomes" id="UP000253046"/>
    </source>
</evidence>
<reference evidence="1 2" key="1">
    <citation type="submission" date="2018-06" db="EMBL/GenBank/DDBJ databases">
        <title>Genomic Encyclopedia of Type Strains, Phase IV (KMG-IV): sequencing the most valuable type-strain genomes for metagenomic binning, comparative biology and taxonomic classification.</title>
        <authorList>
            <person name="Goeker M."/>
        </authorList>
    </citation>
    <scope>NUCLEOTIDE SEQUENCE [LARGE SCALE GENOMIC DNA]</scope>
    <source>
        <strain evidence="1 2">DSM 30166</strain>
    </source>
</reference>
<keyword evidence="2" id="KW-1185">Reference proteome</keyword>
<evidence type="ECO:0000313" key="1">
    <source>
        <dbReference type="EMBL" id="RBP60985.1"/>
    </source>
</evidence>
<dbReference type="AlphaFoldDB" id="A0A366I364"/>
<accession>A0A366I364</accession>
<sequence length="30" mass="3441">MYAQIGKPGIKEKFEALFQQEAKKIKSVTE</sequence>
<organism evidence="1 2">
    <name type="scientific">Brenneria salicis ATCC 15712 = DSM 30166</name>
    <dbReference type="NCBI Taxonomy" id="714314"/>
    <lineage>
        <taxon>Bacteria</taxon>
        <taxon>Pseudomonadati</taxon>
        <taxon>Pseudomonadota</taxon>
        <taxon>Gammaproteobacteria</taxon>
        <taxon>Enterobacterales</taxon>
        <taxon>Pectobacteriaceae</taxon>
        <taxon>Brenneria</taxon>
    </lineage>
</organism>
<protein>
    <submittedName>
        <fullName evidence="1">Uncharacterized protein</fullName>
    </submittedName>
</protein>
<comment type="caution">
    <text evidence="1">The sequence shown here is derived from an EMBL/GenBank/DDBJ whole genome shotgun (WGS) entry which is preliminary data.</text>
</comment>
<gene>
    <name evidence="1" type="ORF">DES54_12837</name>
</gene>
<dbReference type="Proteomes" id="UP000253046">
    <property type="component" value="Unassembled WGS sequence"/>
</dbReference>